<proteinExistence type="predicted"/>
<evidence type="ECO:0000256" key="1">
    <source>
        <dbReference type="SAM" id="Phobius"/>
    </source>
</evidence>
<reference evidence="2" key="2">
    <citation type="submission" date="2020-01" db="EMBL/GenBank/DDBJ databases">
        <authorList>
            <consortium name="NCBI Pathogen Detection Project"/>
        </authorList>
    </citation>
    <scope>NUCLEOTIDE SEQUENCE</scope>
    <source>
        <strain evidence="2">OLC2673_Aeromonas</strain>
    </source>
</reference>
<keyword evidence="1" id="KW-0812">Transmembrane</keyword>
<dbReference type="AlphaFoldDB" id="A0AAD3YKE5"/>
<dbReference type="Proteomes" id="UP000859505">
    <property type="component" value="Unassembled WGS sequence"/>
</dbReference>
<evidence type="ECO:0000313" key="3">
    <source>
        <dbReference type="Proteomes" id="UP000859505"/>
    </source>
</evidence>
<comment type="caution">
    <text evidence="2">The sequence shown here is derived from an EMBL/GenBank/DDBJ whole genome shotgun (WGS) entry which is preliminary data.</text>
</comment>
<evidence type="ECO:0000313" key="2">
    <source>
        <dbReference type="EMBL" id="HAT6344226.1"/>
    </source>
</evidence>
<name>A0AAD3YKE5_AERHY</name>
<accession>A0AAD3YKE5</accession>
<reference evidence="2" key="1">
    <citation type="journal article" date="2018" name="Genome Biol.">
        <title>SKESA: strategic k-mer extension for scrupulous assemblies.</title>
        <authorList>
            <person name="Souvorov A."/>
            <person name="Agarwala R."/>
            <person name="Lipman D.J."/>
        </authorList>
    </citation>
    <scope>NUCLEOTIDE SEQUENCE</scope>
    <source>
        <strain evidence="2">OLC2673_Aeromonas</strain>
    </source>
</reference>
<sequence>MAWRGVAWRGVAWRGVAWFGVVVCVMAVAVLGPLALVGAGGMALFAVFFTDFKSEVCEEFTLFKKMATRLYHLEET</sequence>
<protein>
    <submittedName>
        <fullName evidence="2">Uncharacterized protein</fullName>
    </submittedName>
</protein>
<keyword evidence="1" id="KW-0472">Membrane</keyword>
<gene>
    <name evidence="2" type="ORF">JAJ28_001949</name>
</gene>
<feature type="transmembrane region" description="Helical" evidence="1">
    <location>
        <begin position="16"/>
        <end position="49"/>
    </location>
</feature>
<dbReference type="EMBL" id="DACTUL010000012">
    <property type="protein sequence ID" value="HAT6344226.1"/>
    <property type="molecule type" value="Genomic_DNA"/>
</dbReference>
<keyword evidence="1" id="KW-1133">Transmembrane helix</keyword>
<organism evidence="2 3">
    <name type="scientific">Aeromonas hydrophila</name>
    <dbReference type="NCBI Taxonomy" id="644"/>
    <lineage>
        <taxon>Bacteria</taxon>
        <taxon>Pseudomonadati</taxon>
        <taxon>Pseudomonadota</taxon>
        <taxon>Gammaproteobacteria</taxon>
        <taxon>Aeromonadales</taxon>
        <taxon>Aeromonadaceae</taxon>
        <taxon>Aeromonas</taxon>
    </lineage>
</organism>